<accession>A0A0R2ALG4</accession>
<dbReference type="Gene3D" id="3.30.390.60">
    <property type="entry name" value="Heat-inducible transcription repressor hrca homolog, domain 3"/>
    <property type="match status" value="1"/>
</dbReference>
<dbReference type="Pfam" id="PF03444">
    <property type="entry name" value="WHD_HrcA"/>
    <property type="match status" value="1"/>
</dbReference>
<dbReference type="EMBL" id="AYYQ01000035">
    <property type="protein sequence ID" value="KRM67821.1"/>
    <property type="molecule type" value="Genomic_DNA"/>
</dbReference>
<comment type="function">
    <text evidence="5">Negative regulator of class I heat shock genes (grpE-dnaK-dnaJ and groELS operons). Prevents heat-shock induction of these operons.</text>
</comment>
<dbReference type="HAMAP" id="MF_00081">
    <property type="entry name" value="HrcA"/>
    <property type="match status" value="1"/>
</dbReference>
<dbReference type="InterPro" id="IPR005104">
    <property type="entry name" value="WHTH_HrcA_DNA-bd"/>
</dbReference>
<evidence type="ECO:0000256" key="2">
    <source>
        <dbReference type="ARBA" id="ARBA00023015"/>
    </source>
</evidence>
<dbReference type="Proteomes" id="UP000052012">
    <property type="component" value="Unassembled WGS sequence"/>
</dbReference>
<name>A0A0R2ALG4_9LACO</name>
<dbReference type="GO" id="GO:0045892">
    <property type="term" value="P:negative regulation of DNA-templated transcription"/>
    <property type="evidence" value="ECO:0007669"/>
    <property type="project" value="UniProtKB-UniRule"/>
</dbReference>
<keyword evidence="2 5" id="KW-0805">Transcription regulation</keyword>
<evidence type="ECO:0000259" key="7">
    <source>
        <dbReference type="Pfam" id="PF03444"/>
    </source>
</evidence>
<evidence type="ECO:0000313" key="9">
    <source>
        <dbReference type="Proteomes" id="UP000052012"/>
    </source>
</evidence>
<dbReference type="InterPro" id="IPR036390">
    <property type="entry name" value="WH_DNA-bd_sf"/>
</dbReference>
<dbReference type="PANTHER" id="PTHR34824:SF1">
    <property type="entry name" value="HEAT-INDUCIBLE TRANSCRIPTION REPRESSOR HRCA"/>
    <property type="match status" value="1"/>
</dbReference>
<keyword evidence="1 5" id="KW-0678">Repressor</keyword>
<evidence type="ECO:0000259" key="6">
    <source>
        <dbReference type="Pfam" id="PF01628"/>
    </source>
</evidence>
<feature type="domain" description="Heat-inducible transcription repressor HrcA C-terminal" evidence="6">
    <location>
        <begin position="108"/>
        <end position="327"/>
    </location>
</feature>
<comment type="similarity">
    <text evidence="5">Belongs to the HrcA family.</text>
</comment>
<protein>
    <recommendedName>
        <fullName evidence="5">Heat-inducible transcription repressor HrcA</fullName>
    </recommendedName>
</protein>
<sequence>MIDLILSDRQKMILRVIINDYTLSGVPVGSKVLSNQLPIHVSSATIRNEMAYLEKMGLINKTHSSSGRVPSTEGYRYYVDNLLASKPLTNEELLTIKKSLNGKFHKIDEIVKHSADILSNLTSYTALTLKPEKAMSSKLEGFRLVPLGNHQVMAIIVTDNQDVENQIFHIPDNVTGSQLEAVVRVINSKLVGKPIPVVINKLKDEIRLEISKYIKSPNGFLDTFYDVLSEVNRDKYYVGGQLNLLDFVDNTDVSYIKPLYALLNRDDDVYKMLSNPRDPISVQISPKTNNDLLKNYSVITGSYDVGPYGKGMIAILGPTRMPYSKIISIVNGFSDELSKKLLQYYNHYD</sequence>
<keyword evidence="3 5" id="KW-0346">Stress response</keyword>
<dbReference type="STRING" id="1423781.FD06_GL000541"/>
<evidence type="ECO:0000313" key="8">
    <source>
        <dbReference type="EMBL" id="KRM67821.1"/>
    </source>
</evidence>
<organism evidence="8 9">
    <name type="scientific">Apilactobacillus ozensis DSM 23829 = JCM 17196</name>
    <dbReference type="NCBI Taxonomy" id="1423781"/>
    <lineage>
        <taxon>Bacteria</taxon>
        <taxon>Bacillati</taxon>
        <taxon>Bacillota</taxon>
        <taxon>Bacilli</taxon>
        <taxon>Lactobacillales</taxon>
        <taxon>Lactobacillaceae</taxon>
        <taxon>Apilactobacillus</taxon>
    </lineage>
</organism>
<keyword evidence="4 5" id="KW-0804">Transcription</keyword>
<dbReference type="AlphaFoldDB" id="A0A0R2ALG4"/>
<dbReference type="PANTHER" id="PTHR34824">
    <property type="entry name" value="HEAT-INDUCIBLE TRANSCRIPTION REPRESSOR HRCA"/>
    <property type="match status" value="1"/>
</dbReference>
<gene>
    <name evidence="5" type="primary">hrcA</name>
    <name evidence="8" type="ORF">FD06_GL000541</name>
</gene>
<dbReference type="Gene3D" id="1.10.10.10">
    <property type="entry name" value="Winged helix-like DNA-binding domain superfamily/Winged helix DNA-binding domain"/>
    <property type="match status" value="1"/>
</dbReference>
<evidence type="ECO:0000256" key="4">
    <source>
        <dbReference type="ARBA" id="ARBA00023163"/>
    </source>
</evidence>
<dbReference type="SUPFAM" id="SSF55781">
    <property type="entry name" value="GAF domain-like"/>
    <property type="match status" value="1"/>
</dbReference>
<dbReference type="GO" id="GO:0003677">
    <property type="term" value="F:DNA binding"/>
    <property type="evidence" value="ECO:0007669"/>
    <property type="project" value="InterPro"/>
</dbReference>
<evidence type="ECO:0000256" key="5">
    <source>
        <dbReference type="HAMAP-Rule" id="MF_00081"/>
    </source>
</evidence>
<proteinExistence type="inferred from homology"/>
<keyword evidence="9" id="KW-1185">Reference proteome</keyword>
<dbReference type="InterPro" id="IPR021153">
    <property type="entry name" value="HrcA_C"/>
</dbReference>
<dbReference type="PIRSF" id="PIRSF005485">
    <property type="entry name" value="HrcA"/>
    <property type="match status" value="1"/>
</dbReference>
<dbReference type="PATRIC" id="fig|1423781.4.peg.554"/>
<dbReference type="SUPFAM" id="SSF46785">
    <property type="entry name" value="Winged helix' DNA-binding domain"/>
    <property type="match status" value="1"/>
</dbReference>
<dbReference type="Pfam" id="PF01628">
    <property type="entry name" value="HrcA"/>
    <property type="match status" value="1"/>
</dbReference>
<dbReference type="InterPro" id="IPR029016">
    <property type="entry name" value="GAF-like_dom_sf"/>
</dbReference>
<evidence type="ECO:0000256" key="3">
    <source>
        <dbReference type="ARBA" id="ARBA00023016"/>
    </source>
</evidence>
<evidence type="ECO:0000256" key="1">
    <source>
        <dbReference type="ARBA" id="ARBA00022491"/>
    </source>
</evidence>
<dbReference type="InterPro" id="IPR023120">
    <property type="entry name" value="WHTH_transcript_rep_HrcA_IDD"/>
</dbReference>
<dbReference type="Gene3D" id="3.30.450.40">
    <property type="match status" value="1"/>
</dbReference>
<dbReference type="NCBIfam" id="TIGR00331">
    <property type="entry name" value="hrcA"/>
    <property type="match status" value="1"/>
</dbReference>
<feature type="domain" description="Winged helix-turn-helix transcription repressor HrcA DNA-binding" evidence="7">
    <location>
        <begin position="6"/>
        <end position="75"/>
    </location>
</feature>
<dbReference type="InterPro" id="IPR002571">
    <property type="entry name" value="HrcA"/>
</dbReference>
<comment type="caution">
    <text evidence="8">The sequence shown here is derived from an EMBL/GenBank/DDBJ whole genome shotgun (WGS) entry which is preliminary data.</text>
</comment>
<reference evidence="8 9" key="1">
    <citation type="journal article" date="2015" name="Genome Announc.">
        <title>Expanding the biotechnology potential of lactobacilli through comparative genomics of 213 strains and associated genera.</title>
        <authorList>
            <person name="Sun Z."/>
            <person name="Harris H.M."/>
            <person name="McCann A."/>
            <person name="Guo C."/>
            <person name="Argimon S."/>
            <person name="Zhang W."/>
            <person name="Yang X."/>
            <person name="Jeffery I.B."/>
            <person name="Cooney J.C."/>
            <person name="Kagawa T.F."/>
            <person name="Liu W."/>
            <person name="Song Y."/>
            <person name="Salvetti E."/>
            <person name="Wrobel A."/>
            <person name="Rasinkangas P."/>
            <person name="Parkhill J."/>
            <person name="Rea M.C."/>
            <person name="O'Sullivan O."/>
            <person name="Ritari J."/>
            <person name="Douillard F.P."/>
            <person name="Paul Ross R."/>
            <person name="Yang R."/>
            <person name="Briner A.E."/>
            <person name="Felis G.E."/>
            <person name="de Vos W.M."/>
            <person name="Barrangou R."/>
            <person name="Klaenhammer T.R."/>
            <person name="Caufield P.W."/>
            <person name="Cui Y."/>
            <person name="Zhang H."/>
            <person name="O'Toole P.W."/>
        </authorList>
    </citation>
    <scope>NUCLEOTIDE SEQUENCE [LARGE SCALE GENOMIC DNA]</scope>
    <source>
        <strain evidence="8 9">DSM 23829</strain>
    </source>
</reference>
<dbReference type="InterPro" id="IPR036388">
    <property type="entry name" value="WH-like_DNA-bd_sf"/>
</dbReference>